<sequence length="422" mass="45944">MDTELDAYMKRAVALLIFAMVAGYLLTFGLNVVLARILEPAEYGDFKIAEAVIELGTLLVLMGGGSASFRFLTGSDDEAKSRAWEFFRIYSLLAIASSLLLLIGVAIYYAVAEPMEHHPLFWGILVLPISAGAYMLSCILQARQQIGYATIPWEVGTPLFCLIAIGILSVIDSSILTEEVAIGIFAAGIFLALVIKFLRTQKTGIMPMKPNPTQRRPRNWLSVSIPMMMISTLQILLFQIDIFMIEGIDKHENCVGYFAAASTTVALLNVATYIVLNMLTPLMPQVANQGQAAVKALNRRGIKLLLIICIPMAAGIAIFSHPLLSLFGEDSKAAHSSLLVLLIGYTFVTLSALPFSWLKYSGNERVLIGVLIAAVAMNATLNVLLIPRMHIVGAAVGTTAALIFSGLAIILIMRRRMGIWCF</sequence>
<comment type="subcellular location">
    <subcellularLocation>
        <location evidence="1">Cell membrane</location>
        <topology evidence="1">Multi-pass membrane protein</topology>
    </subcellularLocation>
</comment>
<dbReference type="EMBL" id="CACSIO010000056">
    <property type="protein sequence ID" value="CAA0123660.1"/>
    <property type="molecule type" value="Genomic_DNA"/>
</dbReference>
<dbReference type="InterPro" id="IPR050833">
    <property type="entry name" value="Poly_Biosynth_Transport"/>
</dbReference>
<reference evidence="7 8" key="1">
    <citation type="submission" date="2019-11" db="EMBL/GenBank/DDBJ databases">
        <authorList>
            <person name="Holert J."/>
        </authorList>
    </citation>
    <scope>NUCLEOTIDE SEQUENCE [LARGE SCALE GENOMIC DNA]</scope>
    <source>
        <strain evidence="7">SB11_3</strain>
    </source>
</reference>
<protein>
    <submittedName>
        <fullName evidence="7">Uncharacterized protein</fullName>
    </submittedName>
</protein>
<keyword evidence="4 6" id="KW-1133">Transmembrane helix</keyword>
<dbReference type="PANTHER" id="PTHR30250:SF11">
    <property type="entry name" value="O-ANTIGEN TRANSPORTER-RELATED"/>
    <property type="match status" value="1"/>
</dbReference>
<dbReference type="PANTHER" id="PTHR30250">
    <property type="entry name" value="PST FAMILY PREDICTED COLANIC ACID TRANSPORTER"/>
    <property type="match status" value="1"/>
</dbReference>
<evidence type="ECO:0000256" key="2">
    <source>
        <dbReference type="ARBA" id="ARBA00022475"/>
    </source>
</evidence>
<dbReference type="InterPro" id="IPR002797">
    <property type="entry name" value="Polysacc_synth"/>
</dbReference>
<evidence type="ECO:0000256" key="6">
    <source>
        <dbReference type="SAM" id="Phobius"/>
    </source>
</evidence>
<keyword evidence="8" id="KW-1185">Reference proteome</keyword>
<gene>
    <name evidence="7" type="ORF">OPDIPICF_02843</name>
</gene>
<dbReference type="Pfam" id="PF01943">
    <property type="entry name" value="Polysacc_synt"/>
    <property type="match status" value="1"/>
</dbReference>
<feature type="transmembrane region" description="Helical" evidence="6">
    <location>
        <begin position="180"/>
        <end position="198"/>
    </location>
</feature>
<feature type="transmembrane region" description="Helical" evidence="6">
    <location>
        <begin position="366"/>
        <end position="385"/>
    </location>
</feature>
<feature type="transmembrane region" description="Helical" evidence="6">
    <location>
        <begin position="257"/>
        <end position="276"/>
    </location>
</feature>
<dbReference type="Proteomes" id="UP000441399">
    <property type="component" value="Unassembled WGS sequence"/>
</dbReference>
<evidence type="ECO:0000313" key="7">
    <source>
        <dbReference type="EMBL" id="CAA0123660.1"/>
    </source>
</evidence>
<keyword evidence="2" id="KW-1003">Cell membrane</keyword>
<feature type="transmembrane region" description="Helical" evidence="6">
    <location>
        <begin position="219"/>
        <end position="245"/>
    </location>
</feature>
<feature type="transmembrane region" description="Helical" evidence="6">
    <location>
        <begin position="121"/>
        <end position="140"/>
    </location>
</feature>
<keyword evidence="3 6" id="KW-0812">Transmembrane</keyword>
<dbReference type="AlphaFoldDB" id="A0A5S9QWS6"/>
<evidence type="ECO:0000313" key="8">
    <source>
        <dbReference type="Proteomes" id="UP000441399"/>
    </source>
</evidence>
<name>A0A5S9QWS6_9GAMM</name>
<evidence type="ECO:0000256" key="1">
    <source>
        <dbReference type="ARBA" id="ARBA00004651"/>
    </source>
</evidence>
<accession>A0A5S9QWS6</accession>
<evidence type="ECO:0000256" key="5">
    <source>
        <dbReference type="ARBA" id="ARBA00023136"/>
    </source>
</evidence>
<dbReference type="OrthoDB" id="103403at2"/>
<keyword evidence="5 6" id="KW-0472">Membrane</keyword>
<organism evidence="7 8">
    <name type="scientific">BD1-7 clade bacterium</name>
    <dbReference type="NCBI Taxonomy" id="2029982"/>
    <lineage>
        <taxon>Bacteria</taxon>
        <taxon>Pseudomonadati</taxon>
        <taxon>Pseudomonadota</taxon>
        <taxon>Gammaproteobacteria</taxon>
        <taxon>Cellvibrionales</taxon>
        <taxon>Spongiibacteraceae</taxon>
        <taxon>BD1-7 clade</taxon>
    </lineage>
</organism>
<feature type="transmembrane region" description="Helical" evidence="6">
    <location>
        <begin position="333"/>
        <end position="354"/>
    </location>
</feature>
<feature type="transmembrane region" description="Helical" evidence="6">
    <location>
        <begin position="304"/>
        <end position="327"/>
    </location>
</feature>
<feature type="transmembrane region" description="Helical" evidence="6">
    <location>
        <begin position="391"/>
        <end position="413"/>
    </location>
</feature>
<feature type="transmembrane region" description="Helical" evidence="6">
    <location>
        <begin position="46"/>
        <end position="69"/>
    </location>
</feature>
<proteinExistence type="predicted"/>
<feature type="transmembrane region" description="Helical" evidence="6">
    <location>
        <begin position="89"/>
        <end position="109"/>
    </location>
</feature>
<feature type="transmembrane region" description="Helical" evidence="6">
    <location>
        <begin position="12"/>
        <end position="34"/>
    </location>
</feature>
<evidence type="ECO:0000256" key="4">
    <source>
        <dbReference type="ARBA" id="ARBA00022989"/>
    </source>
</evidence>
<evidence type="ECO:0000256" key="3">
    <source>
        <dbReference type="ARBA" id="ARBA00022692"/>
    </source>
</evidence>
<dbReference type="GO" id="GO:0005886">
    <property type="term" value="C:plasma membrane"/>
    <property type="evidence" value="ECO:0007669"/>
    <property type="project" value="UniProtKB-SubCell"/>
</dbReference>
<feature type="transmembrane region" description="Helical" evidence="6">
    <location>
        <begin position="147"/>
        <end position="168"/>
    </location>
</feature>